<organism evidence="4 5">
    <name type="scientific">Dichotomopilus funicola</name>
    <dbReference type="NCBI Taxonomy" id="1934379"/>
    <lineage>
        <taxon>Eukaryota</taxon>
        <taxon>Fungi</taxon>
        <taxon>Dikarya</taxon>
        <taxon>Ascomycota</taxon>
        <taxon>Pezizomycotina</taxon>
        <taxon>Sordariomycetes</taxon>
        <taxon>Sordariomycetidae</taxon>
        <taxon>Sordariales</taxon>
        <taxon>Chaetomiaceae</taxon>
        <taxon>Dichotomopilus</taxon>
    </lineage>
</organism>
<dbReference type="GO" id="GO:0044550">
    <property type="term" value="P:secondary metabolite biosynthetic process"/>
    <property type="evidence" value="ECO:0007669"/>
    <property type="project" value="TreeGrafter"/>
</dbReference>
<dbReference type="Proteomes" id="UP001302676">
    <property type="component" value="Unassembled WGS sequence"/>
</dbReference>
<evidence type="ECO:0000313" key="4">
    <source>
        <dbReference type="EMBL" id="KAK4143165.1"/>
    </source>
</evidence>
<proteinExistence type="predicted"/>
<feature type="region of interest" description="Disordered" evidence="2">
    <location>
        <begin position="229"/>
        <end position="325"/>
    </location>
</feature>
<accession>A0AAN6ZL08</accession>
<dbReference type="InterPro" id="IPR050317">
    <property type="entry name" value="Plant_Fungal_Acyltransferase"/>
</dbReference>
<dbReference type="GO" id="GO:0016747">
    <property type="term" value="F:acyltransferase activity, transferring groups other than amino-acyl groups"/>
    <property type="evidence" value="ECO:0007669"/>
    <property type="project" value="TreeGrafter"/>
</dbReference>
<keyword evidence="5" id="KW-1185">Reference proteome</keyword>
<feature type="compositionally biased region" description="Polar residues" evidence="2">
    <location>
        <begin position="261"/>
        <end position="274"/>
    </location>
</feature>
<dbReference type="GeneID" id="87817525"/>
<dbReference type="RefSeq" id="XP_062636536.1">
    <property type="nucleotide sequence ID" value="XM_062780912.1"/>
</dbReference>
<dbReference type="Pfam" id="PF22664">
    <property type="entry name" value="TRI-like_N"/>
    <property type="match status" value="1"/>
</dbReference>
<feature type="region of interest" description="Disordered" evidence="2">
    <location>
        <begin position="445"/>
        <end position="470"/>
    </location>
</feature>
<dbReference type="EMBL" id="MU853589">
    <property type="protein sequence ID" value="KAK4143165.1"/>
    <property type="molecule type" value="Genomic_DNA"/>
</dbReference>
<dbReference type="PANTHER" id="PTHR31642">
    <property type="entry name" value="TRICHOTHECENE 3-O-ACETYLTRANSFERASE"/>
    <property type="match status" value="1"/>
</dbReference>
<evidence type="ECO:0000259" key="3">
    <source>
        <dbReference type="Pfam" id="PF22664"/>
    </source>
</evidence>
<evidence type="ECO:0000256" key="1">
    <source>
        <dbReference type="ARBA" id="ARBA00022679"/>
    </source>
</evidence>
<dbReference type="Gene3D" id="3.30.559.10">
    <property type="entry name" value="Chloramphenicol acetyltransferase-like domain"/>
    <property type="match status" value="2"/>
</dbReference>
<evidence type="ECO:0000313" key="5">
    <source>
        <dbReference type="Proteomes" id="UP001302676"/>
    </source>
</evidence>
<keyword evidence="1" id="KW-0808">Transferase</keyword>
<reference evidence="4" key="1">
    <citation type="journal article" date="2023" name="Mol. Phylogenet. Evol.">
        <title>Genome-scale phylogeny and comparative genomics of the fungal order Sordariales.</title>
        <authorList>
            <person name="Hensen N."/>
            <person name="Bonometti L."/>
            <person name="Westerberg I."/>
            <person name="Brannstrom I.O."/>
            <person name="Guillou S."/>
            <person name="Cros-Aarteil S."/>
            <person name="Calhoun S."/>
            <person name="Haridas S."/>
            <person name="Kuo A."/>
            <person name="Mondo S."/>
            <person name="Pangilinan J."/>
            <person name="Riley R."/>
            <person name="LaButti K."/>
            <person name="Andreopoulos B."/>
            <person name="Lipzen A."/>
            <person name="Chen C."/>
            <person name="Yan M."/>
            <person name="Daum C."/>
            <person name="Ng V."/>
            <person name="Clum A."/>
            <person name="Steindorff A."/>
            <person name="Ohm R.A."/>
            <person name="Martin F."/>
            <person name="Silar P."/>
            <person name="Natvig D.O."/>
            <person name="Lalanne C."/>
            <person name="Gautier V."/>
            <person name="Ament-Velasquez S.L."/>
            <person name="Kruys A."/>
            <person name="Hutchinson M.I."/>
            <person name="Powell A.J."/>
            <person name="Barry K."/>
            <person name="Miller A.N."/>
            <person name="Grigoriev I.V."/>
            <person name="Debuchy R."/>
            <person name="Gladieux P."/>
            <person name="Hiltunen Thoren M."/>
            <person name="Johannesson H."/>
        </authorList>
    </citation>
    <scope>NUCLEOTIDE SEQUENCE</scope>
    <source>
        <strain evidence="4">CBS 141.50</strain>
    </source>
</reference>
<feature type="domain" description="Trichothecene 3-O-acetyltransferase-like N-terminal" evidence="3">
    <location>
        <begin position="38"/>
        <end position="190"/>
    </location>
</feature>
<protein>
    <recommendedName>
        <fullName evidence="3">Trichothecene 3-O-acetyltransferase-like N-terminal domain-containing protein</fullName>
    </recommendedName>
</protein>
<evidence type="ECO:0000256" key="2">
    <source>
        <dbReference type="SAM" id="MobiDB-lite"/>
    </source>
</evidence>
<gene>
    <name evidence="4" type="ORF">C8A04DRAFT_29183</name>
</gene>
<feature type="compositionally biased region" description="Low complexity" evidence="2">
    <location>
        <begin position="233"/>
        <end position="256"/>
    </location>
</feature>
<dbReference type="InterPro" id="IPR023213">
    <property type="entry name" value="CAT-like_dom_sf"/>
</dbReference>
<comment type="caution">
    <text evidence="4">The sequence shown here is derived from an EMBL/GenBank/DDBJ whole genome shotgun (WGS) entry which is preliminary data.</text>
</comment>
<dbReference type="InterPro" id="IPR054710">
    <property type="entry name" value="Tri101-like_N"/>
</dbReference>
<reference evidence="4" key="2">
    <citation type="submission" date="2023-05" db="EMBL/GenBank/DDBJ databases">
        <authorList>
            <consortium name="Lawrence Berkeley National Laboratory"/>
            <person name="Steindorff A."/>
            <person name="Hensen N."/>
            <person name="Bonometti L."/>
            <person name="Westerberg I."/>
            <person name="Brannstrom I.O."/>
            <person name="Guillou S."/>
            <person name="Cros-Aarteil S."/>
            <person name="Calhoun S."/>
            <person name="Haridas S."/>
            <person name="Kuo A."/>
            <person name="Mondo S."/>
            <person name="Pangilinan J."/>
            <person name="Riley R."/>
            <person name="Labutti K."/>
            <person name="Andreopoulos B."/>
            <person name="Lipzen A."/>
            <person name="Chen C."/>
            <person name="Yanf M."/>
            <person name="Daum C."/>
            <person name="Ng V."/>
            <person name="Clum A."/>
            <person name="Ohm R."/>
            <person name="Martin F."/>
            <person name="Silar P."/>
            <person name="Natvig D."/>
            <person name="Lalanne C."/>
            <person name="Gautier V."/>
            <person name="Ament-Velasquez S.L."/>
            <person name="Kruys A."/>
            <person name="Hutchinson M.I."/>
            <person name="Powell A.J."/>
            <person name="Barry K."/>
            <person name="Miller A.N."/>
            <person name="Grigoriev I.V."/>
            <person name="Debuchy R."/>
            <person name="Gladieux P."/>
            <person name="Thoren M.H."/>
            <person name="Johannesson H."/>
        </authorList>
    </citation>
    <scope>NUCLEOTIDE SEQUENCE</scope>
    <source>
        <strain evidence="4">CBS 141.50</strain>
    </source>
</reference>
<sequence>MSDPQTILARLTALRPPFKQMPLTPLDYTAPQNYIMKCAIFPFSTYDHDQIKLAVVHLCTRLGTLFRNLPFLAGKVVHPAEEGERPRLDYPEDETLHGENLPEGTFAYDIPDEDRFPWTFQELSAAGVPAYTMQKDLFWLLPDGVLSPGGSYPVFTLKATFFPGGLVLGFAFHHGVVDGGATARILELFASDKVSEALYSVRSYKEQFVKYAEMLSKVHANVDPATIPGYDFPKPTAPATSSPKAPSSSPNSPKSAGRADSTGNSDSDTHSSPPALSIAFSHSGRSTTGSPAVAATGHGSPQNPSPPPTMGLDTPAPEPVIGWTQPPSPVPAIAKIFAIGAGTLRTLHFKVIRELQRLYGLEPTLGVSRTDVLCALVWIYVMRARAHNGRVEATDLTRFATAVDVRRRLPADDILGPYPQSYLGNMFLRALADMSVGAMIDWAPDDSAEDQKPSEGIQPTVVEPSKENRKLRKVRPAQLVDAAMAIRAALKKLCERDTLEKHIALATQATTDDDPVAVKDDDQQQPPRDKITWPEVDAAVRRAIARHRTGLDASVGVTLGADVEYTIPGVCGGKPTKPSWMRRAYVAFDGAMTILPRQGGIKGDADWEVWLALRREDMELIQKEKELGGWLCREAL</sequence>
<dbReference type="AlphaFoldDB" id="A0AAN6ZL08"/>
<name>A0AAN6ZL08_9PEZI</name>
<dbReference type="PANTHER" id="PTHR31642:SF310">
    <property type="entry name" value="FATTY ALCOHOL:CAFFEOYL-COA ACYLTRANSFERASE"/>
    <property type="match status" value="1"/>
</dbReference>